<keyword evidence="3 6" id="KW-0853">WD repeat</keyword>
<dbReference type="PANTHER" id="PTHR19858:SF0">
    <property type="entry name" value="PERIODIC TRYPTOPHAN PROTEIN 2 HOMOLOG"/>
    <property type="match status" value="1"/>
</dbReference>
<dbReference type="InterPro" id="IPR001680">
    <property type="entry name" value="WD40_rpt"/>
</dbReference>
<dbReference type="Gene3D" id="2.130.10.10">
    <property type="entry name" value="YVTN repeat-like/Quinoprotein amine dehydrogenase"/>
    <property type="match status" value="3"/>
</dbReference>
<dbReference type="CDD" id="cd00200">
    <property type="entry name" value="WD40"/>
    <property type="match status" value="1"/>
</dbReference>
<dbReference type="InterPro" id="IPR019775">
    <property type="entry name" value="WD40_repeat_CS"/>
</dbReference>
<dbReference type="InterPro" id="IPR015943">
    <property type="entry name" value="WD40/YVTN_repeat-like_dom_sf"/>
</dbReference>
<dbReference type="SMART" id="SM00320">
    <property type="entry name" value="WD40"/>
    <property type="match status" value="10"/>
</dbReference>
<dbReference type="PROSITE" id="PS50082">
    <property type="entry name" value="WD_REPEATS_2"/>
    <property type="match status" value="3"/>
</dbReference>
<accession>A0AAN7YYD8</accession>
<dbReference type="PROSITE" id="PS50294">
    <property type="entry name" value="WD_REPEATS_REGION"/>
    <property type="match status" value="2"/>
</dbReference>
<proteinExistence type="inferred from homology"/>
<comment type="caution">
    <text evidence="9">The sequence shown here is derived from an EMBL/GenBank/DDBJ whole genome shotgun (WGS) entry which is preliminary data.</text>
</comment>
<feature type="repeat" description="WD" evidence="6">
    <location>
        <begin position="362"/>
        <end position="403"/>
    </location>
</feature>
<gene>
    <name evidence="9" type="ORF">RB653_001029</name>
</gene>
<comment type="similarity">
    <text evidence="2">Belongs to the WD repeat PWP2 family.</text>
</comment>
<dbReference type="InterPro" id="IPR036322">
    <property type="entry name" value="WD40_repeat_dom_sf"/>
</dbReference>
<dbReference type="GO" id="GO:0034388">
    <property type="term" value="C:Pwp2p-containing subcomplex of 90S preribosome"/>
    <property type="evidence" value="ECO:0007669"/>
    <property type="project" value="TreeGrafter"/>
</dbReference>
<reference evidence="9 10" key="1">
    <citation type="submission" date="2023-11" db="EMBL/GenBank/DDBJ databases">
        <title>Dfirmibasis_genome.</title>
        <authorList>
            <person name="Edelbroek B."/>
            <person name="Kjellin J."/>
            <person name="Jerlstrom-Hultqvist J."/>
            <person name="Soderbom F."/>
        </authorList>
    </citation>
    <scope>NUCLEOTIDE SEQUENCE [LARGE SCALE GENOMIC DNA]</scope>
    <source>
        <strain evidence="9 10">TNS-C-14</strain>
    </source>
</reference>
<dbReference type="GO" id="GO:0000028">
    <property type="term" value="P:ribosomal small subunit assembly"/>
    <property type="evidence" value="ECO:0007669"/>
    <property type="project" value="TreeGrafter"/>
</dbReference>
<evidence type="ECO:0000256" key="4">
    <source>
        <dbReference type="ARBA" id="ARBA00022737"/>
    </source>
</evidence>
<dbReference type="PROSITE" id="PS00678">
    <property type="entry name" value="WD_REPEATS_1"/>
    <property type="match status" value="2"/>
</dbReference>
<evidence type="ECO:0000256" key="1">
    <source>
        <dbReference type="ARBA" id="ARBA00004604"/>
    </source>
</evidence>
<organism evidence="9 10">
    <name type="scientific">Dictyostelium firmibasis</name>
    <dbReference type="NCBI Taxonomy" id="79012"/>
    <lineage>
        <taxon>Eukaryota</taxon>
        <taxon>Amoebozoa</taxon>
        <taxon>Evosea</taxon>
        <taxon>Eumycetozoa</taxon>
        <taxon>Dictyostelia</taxon>
        <taxon>Dictyosteliales</taxon>
        <taxon>Dictyosteliaceae</taxon>
        <taxon>Dictyostelium</taxon>
    </lineage>
</organism>
<dbReference type="InterPro" id="IPR007148">
    <property type="entry name" value="SSU_processome_Utp12"/>
</dbReference>
<evidence type="ECO:0000256" key="3">
    <source>
        <dbReference type="ARBA" id="ARBA00022574"/>
    </source>
</evidence>
<protein>
    <recommendedName>
        <fullName evidence="8">Small-subunit processome Utp12 domain-containing protein</fullName>
    </recommendedName>
</protein>
<dbReference type="PANTHER" id="PTHR19858">
    <property type="entry name" value="WD40 REPEAT PROTEIN"/>
    <property type="match status" value="1"/>
</dbReference>
<comment type="subcellular location">
    <subcellularLocation>
        <location evidence="1">Nucleus</location>
        <location evidence="1">Nucleolus</location>
    </subcellularLocation>
</comment>
<evidence type="ECO:0000259" key="8">
    <source>
        <dbReference type="Pfam" id="PF04003"/>
    </source>
</evidence>
<dbReference type="InterPro" id="IPR027145">
    <property type="entry name" value="PWP2"/>
</dbReference>
<name>A0AAN7YYD8_9MYCE</name>
<dbReference type="GO" id="GO:0032040">
    <property type="term" value="C:small-subunit processome"/>
    <property type="evidence" value="ECO:0007669"/>
    <property type="project" value="TreeGrafter"/>
</dbReference>
<dbReference type="InterPro" id="IPR011047">
    <property type="entry name" value="Quinoprotein_ADH-like_sf"/>
</dbReference>
<dbReference type="SUPFAM" id="SSF50978">
    <property type="entry name" value="WD40 repeat-like"/>
    <property type="match status" value="2"/>
</dbReference>
<dbReference type="Pfam" id="PF00400">
    <property type="entry name" value="WD40"/>
    <property type="match status" value="5"/>
</dbReference>
<dbReference type="EMBL" id="JAVFKY010000002">
    <property type="protein sequence ID" value="KAK5581002.1"/>
    <property type="molecule type" value="Genomic_DNA"/>
</dbReference>
<evidence type="ECO:0000313" key="9">
    <source>
        <dbReference type="EMBL" id="KAK5581002.1"/>
    </source>
</evidence>
<dbReference type="FunFam" id="2.130.10.10:FF:003164">
    <property type="entry name" value="Periodic tryptophan protein 2 homolog"/>
    <property type="match status" value="1"/>
</dbReference>
<keyword evidence="10" id="KW-1185">Reference proteome</keyword>
<feature type="domain" description="Small-subunit processome Utp12" evidence="8">
    <location>
        <begin position="766"/>
        <end position="870"/>
    </location>
</feature>
<keyword evidence="5" id="KW-0539">Nucleus</keyword>
<evidence type="ECO:0000256" key="5">
    <source>
        <dbReference type="ARBA" id="ARBA00023242"/>
    </source>
</evidence>
<keyword evidence="4" id="KW-0677">Repeat</keyword>
<dbReference type="Pfam" id="PF04003">
    <property type="entry name" value="Utp12"/>
    <property type="match status" value="1"/>
</dbReference>
<feature type="repeat" description="WD" evidence="6">
    <location>
        <begin position="404"/>
        <end position="447"/>
    </location>
</feature>
<evidence type="ECO:0000256" key="6">
    <source>
        <dbReference type="PROSITE-ProRule" id="PRU00221"/>
    </source>
</evidence>
<dbReference type="AlphaFoldDB" id="A0AAN7YYD8"/>
<dbReference type="Proteomes" id="UP001344447">
    <property type="component" value="Unassembled WGS sequence"/>
</dbReference>
<evidence type="ECO:0000256" key="7">
    <source>
        <dbReference type="SAM" id="MobiDB-lite"/>
    </source>
</evidence>
<dbReference type="GO" id="GO:0000462">
    <property type="term" value="P:maturation of SSU-rRNA from tricistronic rRNA transcript (SSU-rRNA, 5.8S rRNA, LSU-rRNA)"/>
    <property type="evidence" value="ECO:0007669"/>
    <property type="project" value="TreeGrafter"/>
</dbReference>
<evidence type="ECO:0000313" key="10">
    <source>
        <dbReference type="Proteomes" id="UP001344447"/>
    </source>
</evidence>
<dbReference type="SUPFAM" id="SSF50998">
    <property type="entry name" value="Quinoprotein alcohol dehydrogenase-like"/>
    <property type="match status" value="1"/>
</dbReference>
<feature type="region of interest" description="Disordered" evidence="7">
    <location>
        <begin position="898"/>
        <end position="925"/>
    </location>
</feature>
<feature type="repeat" description="WD" evidence="6">
    <location>
        <begin position="492"/>
        <end position="533"/>
    </location>
</feature>
<sequence>MKFGYKFSNLLGTVYNKGNILFTPDGNTVISPVGNRLTVFDLVNHTSVTLPIQSRFNIRRMAISPNGQILITSDESGHTLIINLTRQVVLGEYKFFKTPKTIIFSPNGAIIAIAVVEKVFLFKTPIIQKQPNPLIRLSVFTHKAAVLSMCWSADSLKLMIGCKNGTILIRQGKSEKVSYFQVKGSGIINCFFGNEESTIAYAVTPTGLVSWDFKTNEEIEEERLERIEKGEAYPRDLRAESNISGDEIESEKLEITTENQKLQKGRWSYNSFKKFENYGVKCKVKTVCFHLKGKLLLVGFSTGQFILYEMPGFNQLYKLNISSHSINTSAINNTGEWLAFGCSELGQLLVWEWRSETYILKQQGHSYNMNTVAYSPDGQTIATGGEDGKVKVWNTTSGYCYITFSEHEGPVTAVKYSPIASQNVVFSAGVDGTIRAFDLVRYRNFRTFVSPNKTQFSCLAVDPSGEIIAAGSLDTFEIYVWSVRTGRLTDILSGHQSPVCELAFDPINPFLASASWDKSCKIWNIFEDREVRESIQHTSDVLTCAYSQDGKKFIVSCLDGTIQIYETSTWGQIGLIDGKNDIMGGRGYKDEILAKNNTSGKAFTKIAFTPNGECVIAGGNSKYICIYHIDQQVLIKKYSTSSNLSLDGISLDIDWRKVGEFGHLDAMEKEFDSDDDQNKEYLTGSAKGDLSKRTTKKKQKTTSISVSPTGRAWAVSTTEGLLIYSLDEFLFFDPTDLSVDINPETILSELNSKNYLKSLVMSIKLNEKPIIEKVFESIPFNEIQLVCQEFPIYYLKNFIQFLSGYFEKNHHLEFQMKWIKLLSIYHGKYIKTNSLTMITSLRNLQKTITQTYNDISKVCDDNIFSMEYFKTVLLKELKSEEETNKLSKKSQKYKKYLESKNNKEENQFSDDEETVYQNNKKNKNK</sequence>
<evidence type="ECO:0000256" key="2">
    <source>
        <dbReference type="ARBA" id="ARBA00010226"/>
    </source>
</evidence>